<feature type="transmembrane region" description="Helical" evidence="1">
    <location>
        <begin position="282"/>
        <end position="298"/>
    </location>
</feature>
<protein>
    <recommendedName>
        <fullName evidence="4">Glycosyltransferase RgtA/B/C/D-like domain-containing protein</fullName>
    </recommendedName>
</protein>
<feature type="transmembrane region" description="Helical" evidence="1">
    <location>
        <begin position="177"/>
        <end position="205"/>
    </location>
</feature>
<evidence type="ECO:0008006" key="4">
    <source>
        <dbReference type="Google" id="ProtNLM"/>
    </source>
</evidence>
<proteinExistence type="predicted"/>
<gene>
    <name evidence="2" type="ORF">NHP164001_14930</name>
</gene>
<feature type="transmembrane region" description="Helical" evidence="1">
    <location>
        <begin position="148"/>
        <end position="165"/>
    </location>
</feature>
<feature type="transmembrane region" description="Helical" evidence="1">
    <location>
        <begin position="336"/>
        <end position="356"/>
    </location>
</feature>
<feature type="transmembrane region" description="Helical" evidence="1">
    <location>
        <begin position="121"/>
        <end position="141"/>
    </location>
</feature>
<keyword evidence="1" id="KW-1133">Transmembrane helix</keyword>
<keyword evidence="3" id="KW-1185">Reference proteome</keyword>
<name>A0ABQ0D542_9HELI</name>
<sequence>MSNFTHNMQSYLTKHHNAIWHISTLILLAFGIIARICFYINHKDLWLDEASLAFCIYGVPLKDIFFQPLPNLQAAPLGFLLFNKGLGAIFGYSEYVLYFLPLMCGIGSLILSMLIGKKLAGNFGGFVFLLLLVGSQNLLYYTTEFKQYGVETFCSFLLLYLYVIADSTKGNPKSFVGFYIACMICIVFANTAIFIATAIGVGILYQNRNNLCSFLKTNIVWILCVGIFFVLYYVFYLKFQRVDGFYTYWEKHFLPLSLNAYPEFIEEILSILSSFTPLKAKYVWLYIIIWLIGICIAFKERKDIFIICVTAISLYILLSLFRIYPFGHGGVIGSRLSLYMSPIFYLPCCYMFICCIKRGMTLRIVMSIIIVSLCYKTFLNYKHTYPDGLFIEQTHALITQANEHYELGDLILVYNGMNPAYKYYSLIDSISNPYKNFSDDLKEVENIIQASNAKNIYILGSHYPGKKWLRSLENLSLKFDENTNFSYGVGGWGSFLIEINKSN</sequence>
<feature type="transmembrane region" description="Helical" evidence="1">
    <location>
        <begin position="305"/>
        <end position="324"/>
    </location>
</feature>
<feature type="transmembrane region" description="Helical" evidence="1">
    <location>
        <begin position="18"/>
        <end position="38"/>
    </location>
</feature>
<feature type="transmembrane region" description="Helical" evidence="1">
    <location>
        <begin position="95"/>
        <end position="115"/>
    </location>
</feature>
<keyword evidence="1" id="KW-0812">Transmembrane</keyword>
<accession>A0ABQ0D542</accession>
<evidence type="ECO:0000256" key="1">
    <source>
        <dbReference type="SAM" id="Phobius"/>
    </source>
</evidence>
<organism evidence="2 3">
    <name type="scientific">Helicobacter trogontum</name>
    <dbReference type="NCBI Taxonomy" id="50960"/>
    <lineage>
        <taxon>Bacteria</taxon>
        <taxon>Pseudomonadati</taxon>
        <taxon>Campylobacterota</taxon>
        <taxon>Epsilonproteobacteria</taxon>
        <taxon>Campylobacterales</taxon>
        <taxon>Helicobacteraceae</taxon>
        <taxon>Helicobacter</taxon>
    </lineage>
</organism>
<comment type="caution">
    <text evidence="2">The sequence shown here is derived from an EMBL/GenBank/DDBJ whole genome shotgun (WGS) entry which is preliminary data.</text>
</comment>
<reference evidence="2 3" key="1">
    <citation type="submission" date="2024-06" db="EMBL/GenBank/DDBJ databases">
        <title>Draft genome sequence of Helicobacter trogontum NHP16-4001.</title>
        <authorList>
            <person name="Rimbara E."/>
            <person name="Suzuki M."/>
        </authorList>
    </citation>
    <scope>NUCLEOTIDE SEQUENCE [LARGE SCALE GENOMIC DNA]</scope>
    <source>
        <strain evidence="2 3">NHP16-4001</strain>
    </source>
</reference>
<evidence type="ECO:0000313" key="2">
    <source>
        <dbReference type="EMBL" id="GAB0173473.1"/>
    </source>
</evidence>
<dbReference type="EMBL" id="BAAFHN010000040">
    <property type="protein sequence ID" value="GAB0173473.1"/>
    <property type="molecule type" value="Genomic_DNA"/>
</dbReference>
<dbReference type="Proteomes" id="UP001562457">
    <property type="component" value="Unassembled WGS sequence"/>
</dbReference>
<feature type="transmembrane region" description="Helical" evidence="1">
    <location>
        <begin position="217"/>
        <end position="236"/>
    </location>
</feature>
<keyword evidence="1" id="KW-0472">Membrane</keyword>
<evidence type="ECO:0000313" key="3">
    <source>
        <dbReference type="Proteomes" id="UP001562457"/>
    </source>
</evidence>